<dbReference type="Proteomes" id="UP001151752">
    <property type="component" value="Unassembled WGS sequence"/>
</dbReference>
<keyword evidence="2" id="KW-1185">Reference proteome</keyword>
<evidence type="ECO:0000313" key="2">
    <source>
        <dbReference type="Proteomes" id="UP001151752"/>
    </source>
</evidence>
<dbReference type="AlphaFoldDB" id="A0A9Q0NUJ4"/>
<dbReference type="EMBL" id="JAPFFM010000117">
    <property type="protein sequence ID" value="KAJ6676079.1"/>
    <property type="molecule type" value="Genomic_DNA"/>
</dbReference>
<comment type="caution">
    <text evidence="1">The sequence shown here is derived from an EMBL/GenBank/DDBJ whole genome shotgun (WGS) entry which is preliminary data.</text>
</comment>
<sequence length="37" mass="4151">MVFATRITVVILELIRAHDNSTDRTAIVPATHHSNFC</sequence>
<proteinExistence type="predicted"/>
<accession>A0A9Q0NUJ4</accession>
<reference evidence="1" key="1">
    <citation type="submission" date="2022-11" db="EMBL/GenBank/DDBJ databases">
        <authorList>
            <person name="Hyden B.L."/>
            <person name="Feng K."/>
            <person name="Yates T."/>
            <person name="Jawdy S."/>
            <person name="Smart L.B."/>
            <person name="Muchero W."/>
        </authorList>
    </citation>
    <scope>NUCLEOTIDE SEQUENCE</scope>
    <source>
        <tissue evidence="1">Shoot tip</tissue>
    </source>
</reference>
<reference evidence="1" key="2">
    <citation type="journal article" date="2023" name="Int. J. Mol. Sci.">
        <title>De Novo Assembly and Annotation of 11 Diverse Shrub Willow (Salix) Genomes Reveals Novel Gene Organization in Sex-Linked Regions.</title>
        <authorList>
            <person name="Hyden B."/>
            <person name="Feng K."/>
            <person name="Yates T.B."/>
            <person name="Jawdy S."/>
            <person name="Cereghino C."/>
            <person name="Smart L.B."/>
            <person name="Muchero W."/>
        </authorList>
    </citation>
    <scope>NUCLEOTIDE SEQUENCE</scope>
    <source>
        <tissue evidence="1">Shoot tip</tissue>
    </source>
</reference>
<protein>
    <submittedName>
        <fullName evidence="1">Uncharacterized protein</fullName>
    </submittedName>
</protein>
<name>A0A9Q0NUJ4_9ROSI</name>
<gene>
    <name evidence="1" type="ORF">OIU74_005798</name>
</gene>
<organism evidence="1 2">
    <name type="scientific">Salix koriyanagi</name>
    <dbReference type="NCBI Taxonomy" id="2511006"/>
    <lineage>
        <taxon>Eukaryota</taxon>
        <taxon>Viridiplantae</taxon>
        <taxon>Streptophyta</taxon>
        <taxon>Embryophyta</taxon>
        <taxon>Tracheophyta</taxon>
        <taxon>Spermatophyta</taxon>
        <taxon>Magnoliopsida</taxon>
        <taxon>eudicotyledons</taxon>
        <taxon>Gunneridae</taxon>
        <taxon>Pentapetalae</taxon>
        <taxon>rosids</taxon>
        <taxon>fabids</taxon>
        <taxon>Malpighiales</taxon>
        <taxon>Salicaceae</taxon>
        <taxon>Saliceae</taxon>
        <taxon>Salix</taxon>
    </lineage>
</organism>
<feature type="non-terminal residue" evidence="1">
    <location>
        <position position="37"/>
    </location>
</feature>
<evidence type="ECO:0000313" key="1">
    <source>
        <dbReference type="EMBL" id="KAJ6676079.1"/>
    </source>
</evidence>